<accession>A0A8X6PC38</accession>
<reference evidence="2" key="1">
    <citation type="submission" date="2020-08" db="EMBL/GenBank/DDBJ databases">
        <title>Multicomponent nature underlies the extraordinary mechanical properties of spider dragline silk.</title>
        <authorList>
            <person name="Kono N."/>
            <person name="Nakamura H."/>
            <person name="Mori M."/>
            <person name="Yoshida Y."/>
            <person name="Ohtoshi R."/>
            <person name="Malay A.D."/>
            <person name="Moran D.A.P."/>
            <person name="Tomita M."/>
            <person name="Numata K."/>
            <person name="Arakawa K."/>
        </authorList>
    </citation>
    <scope>NUCLEOTIDE SEQUENCE</scope>
</reference>
<evidence type="ECO:0000313" key="2">
    <source>
        <dbReference type="EMBL" id="GFT58683.1"/>
    </source>
</evidence>
<keyword evidence="3" id="KW-1185">Reference proteome</keyword>
<dbReference type="EMBL" id="BMAW01018505">
    <property type="protein sequence ID" value="GFT58683.1"/>
    <property type="molecule type" value="Genomic_DNA"/>
</dbReference>
<protein>
    <submittedName>
        <fullName evidence="2">Uncharacterized protein</fullName>
    </submittedName>
</protein>
<organism evidence="2 3">
    <name type="scientific">Nephila pilipes</name>
    <name type="common">Giant wood spider</name>
    <name type="synonym">Nephila maculata</name>
    <dbReference type="NCBI Taxonomy" id="299642"/>
    <lineage>
        <taxon>Eukaryota</taxon>
        <taxon>Metazoa</taxon>
        <taxon>Ecdysozoa</taxon>
        <taxon>Arthropoda</taxon>
        <taxon>Chelicerata</taxon>
        <taxon>Arachnida</taxon>
        <taxon>Araneae</taxon>
        <taxon>Araneomorphae</taxon>
        <taxon>Entelegynae</taxon>
        <taxon>Araneoidea</taxon>
        <taxon>Nephilidae</taxon>
        <taxon>Nephila</taxon>
    </lineage>
</organism>
<evidence type="ECO:0000313" key="3">
    <source>
        <dbReference type="Proteomes" id="UP000887013"/>
    </source>
</evidence>
<gene>
    <name evidence="2" type="ORF">NPIL_286981</name>
</gene>
<comment type="caution">
    <text evidence="2">The sequence shown here is derived from an EMBL/GenBank/DDBJ whole genome shotgun (WGS) entry which is preliminary data.</text>
</comment>
<dbReference type="Proteomes" id="UP000887013">
    <property type="component" value="Unassembled WGS sequence"/>
</dbReference>
<proteinExistence type="predicted"/>
<evidence type="ECO:0000256" key="1">
    <source>
        <dbReference type="SAM" id="MobiDB-lite"/>
    </source>
</evidence>
<dbReference type="AlphaFoldDB" id="A0A8X6PC38"/>
<feature type="region of interest" description="Disordered" evidence="1">
    <location>
        <begin position="36"/>
        <end position="76"/>
    </location>
</feature>
<name>A0A8X6PC38_NEPPI</name>
<feature type="region of interest" description="Disordered" evidence="1">
    <location>
        <begin position="1"/>
        <end position="22"/>
    </location>
</feature>
<sequence length="112" mass="12429">MASPPPSCLSTETDMGTANIPDVSAHGELFTSFIEEPPESLQMDDSLPLVPAHTQQPPDKNPKKKPSFGKKTGDPILNSWTFQRHCEQYKSFSRPLHHHSVYPRVNCGTADN</sequence>